<dbReference type="SUPFAM" id="SSF51905">
    <property type="entry name" value="FAD/NAD(P)-binding domain"/>
    <property type="match status" value="1"/>
</dbReference>
<feature type="domain" description="FAD-binding" evidence="3">
    <location>
        <begin position="6"/>
        <end position="338"/>
    </location>
</feature>
<evidence type="ECO:0000256" key="1">
    <source>
        <dbReference type="ARBA" id="ARBA00023002"/>
    </source>
</evidence>
<dbReference type="AlphaFoldDB" id="A0A844YY26"/>
<dbReference type="Pfam" id="PF01494">
    <property type="entry name" value="FAD_binding_3"/>
    <property type="match status" value="1"/>
</dbReference>
<dbReference type="InterPro" id="IPR002938">
    <property type="entry name" value="FAD-bd"/>
</dbReference>
<name>A0A844YY26_9SPHN</name>
<reference evidence="4 5" key="1">
    <citation type="submission" date="2019-12" db="EMBL/GenBank/DDBJ databases">
        <title>Genomic-based taxomic classification of the family Erythrobacteraceae.</title>
        <authorList>
            <person name="Xu L."/>
        </authorList>
    </citation>
    <scope>NUCLEOTIDE SEQUENCE [LARGE SCALE GENOMIC DNA]</scope>
    <source>
        <strain evidence="4 5">M0322</strain>
    </source>
</reference>
<dbReference type="PRINTS" id="PR00420">
    <property type="entry name" value="RNGMNOXGNASE"/>
</dbReference>
<dbReference type="OrthoDB" id="5499180at2"/>
<dbReference type="PANTHER" id="PTHR13789:SF309">
    <property type="entry name" value="PUTATIVE (AFU_ORTHOLOGUE AFUA_6G14510)-RELATED"/>
    <property type="match status" value="1"/>
</dbReference>
<evidence type="ECO:0000259" key="3">
    <source>
        <dbReference type="Pfam" id="PF01494"/>
    </source>
</evidence>
<evidence type="ECO:0000256" key="2">
    <source>
        <dbReference type="ARBA" id="ARBA00023033"/>
    </source>
</evidence>
<proteinExistence type="predicted"/>
<sequence>MDNLNIGIVGGGIGGLTAAIALRAHGFAVTVFEKDPHGSVDGVGITQQSNVIRAMHQLGILDAYLDAGYGYDAVEVFAPDGTMVARLPSPRLVEGRPANMGVGRPALARVLQQEARSAGAEIRLGVWPVDLADDGERVTVTLSDETTASFDLLVGADGLYSWVRGQIMPEAPSPEFAGQGVWRYNLPRDPTLDALRTYNGRIGAGLAPMTDEHMYMFVTSPEPGNPRFEQAGMAARMRERIAGAAPTVRELGEQITDDAGVVYRPLETVNITGDWYRRRVTLLGDAAHATTPHLGQGAGMAIEDSLVLADELATKASVAEALAGYTKRRQPRCSYIVESSLAICRGQLGLGPTVDQSRAAAEMIQLVSQPL</sequence>
<dbReference type="RefSeq" id="WP_160771842.1">
    <property type="nucleotide sequence ID" value="NZ_WTYV01000003.1"/>
</dbReference>
<accession>A0A844YY26</accession>
<evidence type="ECO:0000313" key="5">
    <source>
        <dbReference type="Proteomes" id="UP000466966"/>
    </source>
</evidence>
<dbReference type="Proteomes" id="UP000466966">
    <property type="component" value="Unassembled WGS sequence"/>
</dbReference>
<dbReference type="NCBIfam" id="NF005313">
    <property type="entry name" value="PRK06847.1"/>
    <property type="match status" value="1"/>
</dbReference>
<dbReference type="InterPro" id="IPR036188">
    <property type="entry name" value="FAD/NAD-bd_sf"/>
</dbReference>
<organism evidence="4 5">
    <name type="scientific">Alteraurantiacibacter buctensis</name>
    <dbReference type="NCBI Taxonomy" id="1503981"/>
    <lineage>
        <taxon>Bacteria</taxon>
        <taxon>Pseudomonadati</taxon>
        <taxon>Pseudomonadota</taxon>
        <taxon>Alphaproteobacteria</taxon>
        <taxon>Sphingomonadales</taxon>
        <taxon>Erythrobacteraceae</taxon>
        <taxon>Alteraurantiacibacter</taxon>
    </lineage>
</organism>
<dbReference type="EMBL" id="WTYV01000003">
    <property type="protein sequence ID" value="MXO71908.1"/>
    <property type="molecule type" value="Genomic_DNA"/>
</dbReference>
<gene>
    <name evidence="4" type="ORF">GRI99_09705</name>
</gene>
<keyword evidence="2" id="KW-0503">Monooxygenase</keyword>
<protein>
    <submittedName>
        <fullName evidence="4">NAD(P)-binding protein</fullName>
    </submittedName>
</protein>
<keyword evidence="1" id="KW-0560">Oxidoreductase</keyword>
<dbReference type="PANTHER" id="PTHR13789">
    <property type="entry name" value="MONOOXYGENASE"/>
    <property type="match status" value="1"/>
</dbReference>
<keyword evidence="5" id="KW-1185">Reference proteome</keyword>
<dbReference type="GO" id="GO:0071949">
    <property type="term" value="F:FAD binding"/>
    <property type="evidence" value="ECO:0007669"/>
    <property type="project" value="InterPro"/>
</dbReference>
<dbReference type="InterPro" id="IPR050493">
    <property type="entry name" value="FAD-dep_Monooxygenase_BioMet"/>
</dbReference>
<dbReference type="GO" id="GO:0004497">
    <property type="term" value="F:monooxygenase activity"/>
    <property type="evidence" value="ECO:0007669"/>
    <property type="project" value="UniProtKB-KW"/>
</dbReference>
<comment type="caution">
    <text evidence="4">The sequence shown here is derived from an EMBL/GenBank/DDBJ whole genome shotgun (WGS) entry which is preliminary data.</text>
</comment>
<evidence type="ECO:0000313" key="4">
    <source>
        <dbReference type="EMBL" id="MXO71908.1"/>
    </source>
</evidence>
<dbReference type="Gene3D" id="3.50.50.60">
    <property type="entry name" value="FAD/NAD(P)-binding domain"/>
    <property type="match status" value="1"/>
</dbReference>